<organism evidence="10 11">
    <name type="scientific">Thiocapsa rosea</name>
    <dbReference type="NCBI Taxonomy" id="69360"/>
    <lineage>
        <taxon>Bacteria</taxon>
        <taxon>Pseudomonadati</taxon>
        <taxon>Pseudomonadota</taxon>
        <taxon>Gammaproteobacteria</taxon>
        <taxon>Chromatiales</taxon>
        <taxon>Chromatiaceae</taxon>
        <taxon>Thiocapsa</taxon>
    </lineage>
</organism>
<reference evidence="10 11" key="1">
    <citation type="submission" date="2018-10" db="EMBL/GenBank/DDBJ databases">
        <title>Genomic Encyclopedia of Archaeal and Bacterial Type Strains, Phase II (KMG-II): from individual species to whole genera.</title>
        <authorList>
            <person name="Goeker M."/>
        </authorList>
    </citation>
    <scope>NUCLEOTIDE SEQUENCE [LARGE SCALE GENOMIC DNA]</scope>
    <source>
        <strain evidence="10 11">DSM 235</strain>
    </source>
</reference>
<feature type="binding site" evidence="8">
    <location>
        <position position="100"/>
    </location>
    <ligand>
        <name>Mg(2+)</name>
        <dbReference type="ChEBI" id="CHEBI:18420"/>
    </ligand>
</feature>
<name>A0A495V991_9GAMM</name>
<dbReference type="RefSeq" id="WP_245969661.1">
    <property type="nucleotide sequence ID" value="NZ_RBXL01000001.1"/>
</dbReference>
<keyword evidence="2 8" id="KW-1277">Toxin-antitoxin system</keyword>
<comment type="caution">
    <text evidence="10">The sequence shown here is derived from an EMBL/GenBank/DDBJ whole genome shotgun (WGS) entry which is preliminary data.</text>
</comment>
<dbReference type="Gene3D" id="3.40.50.1010">
    <property type="entry name" value="5'-nuclease"/>
    <property type="match status" value="1"/>
</dbReference>
<evidence type="ECO:0000256" key="7">
    <source>
        <dbReference type="ARBA" id="ARBA00038093"/>
    </source>
</evidence>
<dbReference type="InterPro" id="IPR022907">
    <property type="entry name" value="VapC_family"/>
</dbReference>
<evidence type="ECO:0000259" key="9">
    <source>
        <dbReference type="Pfam" id="PF01850"/>
    </source>
</evidence>
<feature type="domain" description="PIN" evidence="9">
    <location>
        <begin position="2"/>
        <end position="118"/>
    </location>
</feature>
<comment type="function">
    <text evidence="8">Toxic component of a toxin-antitoxin (TA) system. An RNase.</text>
</comment>
<evidence type="ECO:0000313" key="10">
    <source>
        <dbReference type="EMBL" id="RKT45972.1"/>
    </source>
</evidence>
<dbReference type="CDD" id="cd18731">
    <property type="entry name" value="PIN_NgFitB-like"/>
    <property type="match status" value="1"/>
</dbReference>
<dbReference type="GO" id="GO:0016787">
    <property type="term" value="F:hydrolase activity"/>
    <property type="evidence" value="ECO:0007669"/>
    <property type="project" value="UniProtKB-KW"/>
</dbReference>
<dbReference type="InterPro" id="IPR029060">
    <property type="entry name" value="PIN-like_dom_sf"/>
</dbReference>
<evidence type="ECO:0000256" key="3">
    <source>
        <dbReference type="ARBA" id="ARBA00022722"/>
    </source>
</evidence>
<evidence type="ECO:0000256" key="6">
    <source>
        <dbReference type="ARBA" id="ARBA00022842"/>
    </source>
</evidence>
<evidence type="ECO:0000256" key="8">
    <source>
        <dbReference type="HAMAP-Rule" id="MF_00265"/>
    </source>
</evidence>
<dbReference type="HAMAP" id="MF_00265">
    <property type="entry name" value="VapC_Nob1"/>
    <property type="match status" value="1"/>
</dbReference>
<keyword evidence="4 8" id="KW-0479">Metal-binding</keyword>
<evidence type="ECO:0000313" key="11">
    <source>
        <dbReference type="Proteomes" id="UP000274556"/>
    </source>
</evidence>
<keyword evidence="3 8" id="KW-0540">Nuclease</keyword>
<evidence type="ECO:0000256" key="4">
    <source>
        <dbReference type="ARBA" id="ARBA00022723"/>
    </source>
</evidence>
<feature type="binding site" evidence="8">
    <location>
        <position position="2"/>
    </location>
    <ligand>
        <name>Mg(2+)</name>
        <dbReference type="ChEBI" id="CHEBI:18420"/>
    </ligand>
</feature>
<dbReference type="GO" id="GO:0000287">
    <property type="term" value="F:magnesium ion binding"/>
    <property type="evidence" value="ECO:0007669"/>
    <property type="project" value="UniProtKB-UniRule"/>
</dbReference>
<keyword evidence="5 8" id="KW-0378">Hydrolase</keyword>
<dbReference type="SUPFAM" id="SSF88723">
    <property type="entry name" value="PIN domain-like"/>
    <property type="match status" value="1"/>
</dbReference>
<keyword evidence="8" id="KW-0800">Toxin</keyword>
<dbReference type="EC" id="3.1.-.-" evidence="8"/>
<dbReference type="Proteomes" id="UP000274556">
    <property type="component" value="Unassembled WGS sequence"/>
</dbReference>
<dbReference type="Pfam" id="PF01850">
    <property type="entry name" value="PIN"/>
    <property type="match status" value="1"/>
</dbReference>
<dbReference type="PANTHER" id="PTHR33653">
    <property type="entry name" value="RIBONUCLEASE VAPC2"/>
    <property type="match status" value="1"/>
</dbReference>
<evidence type="ECO:0000256" key="5">
    <source>
        <dbReference type="ARBA" id="ARBA00022801"/>
    </source>
</evidence>
<sequence length="140" mass="15070">MDTNVVSEAMRPEPNPRVLAWLNTQPTETLYLPSVALAELLFGIATLPDGHRKERLARALEGLMALFPGRVLPFDADAACHYADLALTARQTGRGLSTADGYIAASAACWGYEVASRDVSPYRAVGLTVIDPWATPPETS</sequence>
<dbReference type="GO" id="GO:0090729">
    <property type="term" value="F:toxin activity"/>
    <property type="evidence" value="ECO:0007669"/>
    <property type="project" value="UniProtKB-KW"/>
</dbReference>
<keyword evidence="6 8" id="KW-0460">Magnesium</keyword>
<dbReference type="AlphaFoldDB" id="A0A495V991"/>
<dbReference type="PANTHER" id="PTHR33653:SF1">
    <property type="entry name" value="RIBONUCLEASE VAPC2"/>
    <property type="match status" value="1"/>
</dbReference>
<evidence type="ECO:0000256" key="1">
    <source>
        <dbReference type="ARBA" id="ARBA00001946"/>
    </source>
</evidence>
<dbReference type="InterPro" id="IPR002716">
    <property type="entry name" value="PIN_dom"/>
</dbReference>
<keyword evidence="11" id="KW-1185">Reference proteome</keyword>
<gene>
    <name evidence="8" type="primary">vapC</name>
    <name evidence="10" type="ORF">BDD21_3466</name>
</gene>
<evidence type="ECO:0000256" key="2">
    <source>
        <dbReference type="ARBA" id="ARBA00022649"/>
    </source>
</evidence>
<dbReference type="EMBL" id="RBXL01000001">
    <property type="protein sequence ID" value="RKT45972.1"/>
    <property type="molecule type" value="Genomic_DNA"/>
</dbReference>
<comment type="similarity">
    <text evidence="7 8">Belongs to the PINc/VapC protein family.</text>
</comment>
<protein>
    <recommendedName>
        <fullName evidence="8">Ribonuclease VapC</fullName>
        <shortName evidence="8">RNase VapC</shortName>
        <ecNumber evidence="8">3.1.-.-</ecNumber>
    </recommendedName>
    <alternativeName>
        <fullName evidence="8">Toxin VapC</fullName>
    </alternativeName>
</protein>
<accession>A0A495V991</accession>
<dbReference type="GO" id="GO:0004540">
    <property type="term" value="F:RNA nuclease activity"/>
    <property type="evidence" value="ECO:0007669"/>
    <property type="project" value="InterPro"/>
</dbReference>
<comment type="cofactor">
    <cofactor evidence="1 8">
        <name>Mg(2+)</name>
        <dbReference type="ChEBI" id="CHEBI:18420"/>
    </cofactor>
</comment>
<proteinExistence type="inferred from homology"/>
<dbReference type="InterPro" id="IPR050556">
    <property type="entry name" value="Type_II_TA_system_RNase"/>
</dbReference>